<dbReference type="PANTHER" id="PTHR36699:SF1">
    <property type="entry name" value="L,D-TRANSPEPTIDASE YAFK-RELATED"/>
    <property type="match status" value="1"/>
</dbReference>
<dbReference type="GO" id="GO:0004180">
    <property type="term" value="F:carboxypeptidase activity"/>
    <property type="evidence" value="ECO:0007669"/>
    <property type="project" value="UniProtKB-ARBA"/>
</dbReference>
<dbReference type="GO" id="GO:0016740">
    <property type="term" value="F:transferase activity"/>
    <property type="evidence" value="ECO:0007669"/>
    <property type="project" value="UniProtKB-KW"/>
</dbReference>
<evidence type="ECO:0000256" key="3">
    <source>
        <dbReference type="ARBA" id="ARBA00022679"/>
    </source>
</evidence>
<comment type="pathway">
    <text evidence="1 7">Cell wall biogenesis; peptidoglycan biosynthesis.</text>
</comment>
<evidence type="ECO:0000256" key="1">
    <source>
        <dbReference type="ARBA" id="ARBA00004752"/>
    </source>
</evidence>
<keyword evidence="3" id="KW-0808">Transferase</keyword>
<keyword evidence="5 7" id="KW-0573">Peptidoglycan synthesis</keyword>
<keyword evidence="10" id="KW-1185">Reference proteome</keyword>
<evidence type="ECO:0000256" key="7">
    <source>
        <dbReference type="PROSITE-ProRule" id="PRU01373"/>
    </source>
</evidence>
<comment type="similarity">
    <text evidence="2">Belongs to the YkuD family.</text>
</comment>
<dbReference type="AlphaFoldDB" id="A0A1E3H855"/>
<keyword evidence="4 7" id="KW-0133">Cell shape</keyword>
<dbReference type="GO" id="GO:0009252">
    <property type="term" value="P:peptidoglycan biosynthetic process"/>
    <property type="evidence" value="ECO:0007669"/>
    <property type="project" value="UniProtKB-UniPathway"/>
</dbReference>
<accession>A0A1E3H855</accession>
<evidence type="ECO:0000313" key="10">
    <source>
        <dbReference type="Proteomes" id="UP000094622"/>
    </source>
</evidence>
<feature type="active site" description="Proton donor/acceptor" evidence="7">
    <location>
        <position position="118"/>
    </location>
</feature>
<dbReference type="InterPro" id="IPR038063">
    <property type="entry name" value="Transpep_catalytic_dom"/>
</dbReference>
<dbReference type="RefSeq" id="WP_169833455.1">
    <property type="nucleotide sequence ID" value="NZ_MCRJ01000001.1"/>
</dbReference>
<dbReference type="PATRIC" id="fig|1439726.3.peg.3"/>
<dbReference type="UniPathway" id="UPA00219"/>
<evidence type="ECO:0000256" key="6">
    <source>
        <dbReference type="ARBA" id="ARBA00023316"/>
    </source>
</evidence>
<comment type="caution">
    <text evidence="9">The sequence shown here is derived from an EMBL/GenBank/DDBJ whole genome shotgun (WGS) entry which is preliminary data.</text>
</comment>
<dbReference type="SUPFAM" id="SSF141523">
    <property type="entry name" value="L,D-transpeptidase catalytic domain-like"/>
    <property type="match status" value="1"/>
</dbReference>
<dbReference type="PROSITE" id="PS52029">
    <property type="entry name" value="LD_TPASE"/>
    <property type="match status" value="1"/>
</dbReference>
<proteinExistence type="inferred from homology"/>
<feature type="active site" description="Nucleophile" evidence="7">
    <location>
        <position position="140"/>
    </location>
</feature>
<organism evidence="9 10">
    <name type="scientific">Methylobrevis pamukkalensis</name>
    <dbReference type="NCBI Taxonomy" id="1439726"/>
    <lineage>
        <taxon>Bacteria</taxon>
        <taxon>Pseudomonadati</taxon>
        <taxon>Pseudomonadota</taxon>
        <taxon>Alphaproteobacteria</taxon>
        <taxon>Hyphomicrobiales</taxon>
        <taxon>Pleomorphomonadaceae</taxon>
        <taxon>Methylobrevis</taxon>
    </lineage>
</organism>
<evidence type="ECO:0000313" key="9">
    <source>
        <dbReference type="EMBL" id="ODN72512.1"/>
    </source>
</evidence>
<protein>
    <submittedName>
        <fullName evidence="9">L,D-transpeptidase catalytic domain</fullName>
    </submittedName>
</protein>
<dbReference type="Pfam" id="PF03734">
    <property type="entry name" value="YkuD"/>
    <property type="match status" value="1"/>
</dbReference>
<dbReference type="GO" id="GO:0071555">
    <property type="term" value="P:cell wall organization"/>
    <property type="evidence" value="ECO:0007669"/>
    <property type="project" value="UniProtKB-UniRule"/>
</dbReference>
<evidence type="ECO:0000259" key="8">
    <source>
        <dbReference type="PROSITE" id="PS52029"/>
    </source>
</evidence>
<keyword evidence="6 7" id="KW-0961">Cell wall biogenesis/degradation</keyword>
<evidence type="ECO:0000256" key="2">
    <source>
        <dbReference type="ARBA" id="ARBA00005992"/>
    </source>
</evidence>
<evidence type="ECO:0000256" key="4">
    <source>
        <dbReference type="ARBA" id="ARBA00022960"/>
    </source>
</evidence>
<feature type="domain" description="L,D-TPase catalytic" evidence="8">
    <location>
        <begin position="28"/>
        <end position="164"/>
    </location>
</feature>
<dbReference type="CDD" id="cd16913">
    <property type="entry name" value="YkuD_like"/>
    <property type="match status" value="1"/>
</dbReference>
<evidence type="ECO:0000256" key="5">
    <source>
        <dbReference type="ARBA" id="ARBA00022984"/>
    </source>
</evidence>
<gene>
    <name evidence="9" type="ORF">A6302_00003</name>
</gene>
<dbReference type="PANTHER" id="PTHR36699">
    <property type="entry name" value="LD-TRANSPEPTIDASE"/>
    <property type="match status" value="1"/>
</dbReference>
<dbReference type="Proteomes" id="UP000094622">
    <property type="component" value="Unassembled WGS sequence"/>
</dbReference>
<name>A0A1E3H855_9HYPH</name>
<dbReference type="GO" id="GO:0008360">
    <property type="term" value="P:regulation of cell shape"/>
    <property type="evidence" value="ECO:0007669"/>
    <property type="project" value="UniProtKB-UniRule"/>
</dbReference>
<dbReference type="InterPro" id="IPR005490">
    <property type="entry name" value="LD_TPept_cat_dom"/>
</dbReference>
<sequence>MMPLARLSGLLLILLLAAGLGFAGEVVDAVRVLKAERRLELLRGTDVVRSYPVVLGGDPIGHKRREGDGRTPEGRYILDWRNAESAYHRSIHVSYPDARDVAAARSRGEDPGGMIMIHGQRNGFGWAGGLLQSFDWTDGCIAVTNAEMDEIWNLVRDGTPIEILP</sequence>
<reference evidence="9 10" key="1">
    <citation type="submission" date="2016-07" db="EMBL/GenBank/DDBJ databases">
        <title>Draft Genome Sequence of Methylobrevis pamukkalensis PK2.</title>
        <authorList>
            <person name="Vasilenko O.V."/>
            <person name="Doronina N.V."/>
            <person name="Shmareva M.N."/>
            <person name="Tarlachkov S.V."/>
            <person name="Mustakhimov I."/>
            <person name="Trotsenko Y.A."/>
        </authorList>
    </citation>
    <scope>NUCLEOTIDE SEQUENCE [LARGE SCALE GENOMIC DNA]</scope>
    <source>
        <strain evidence="9 10">PK2</strain>
    </source>
</reference>
<dbReference type="Gene3D" id="2.40.440.10">
    <property type="entry name" value="L,D-transpeptidase catalytic domain-like"/>
    <property type="match status" value="1"/>
</dbReference>
<dbReference type="EMBL" id="MCRJ01000001">
    <property type="protein sequence ID" value="ODN72512.1"/>
    <property type="molecule type" value="Genomic_DNA"/>
</dbReference>